<dbReference type="InterPro" id="IPR023650">
    <property type="entry name" value="Beta-lactam_class-A_AS"/>
</dbReference>
<evidence type="ECO:0000256" key="1">
    <source>
        <dbReference type="ARBA" id="ARBA00009009"/>
    </source>
</evidence>
<dbReference type="GO" id="GO:0008800">
    <property type="term" value="F:beta-lactamase activity"/>
    <property type="evidence" value="ECO:0007669"/>
    <property type="project" value="UniProtKB-EC"/>
</dbReference>
<evidence type="ECO:0000256" key="2">
    <source>
        <dbReference type="ARBA" id="ARBA00012865"/>
    </source>
</evidence>
<dbReference type="PROSITE" id="PS51318">
    <property type="entry name" value="TAT"/>
    <property type="match status" value="1"/>
</dbReference>
<feature type="chain" id="PRO_5046113928" description="Beta-lactamase" evidence="7">
    <location>
        <begin position="30"/>
        <end position="297"/>
    </location>
</feature>
<dbReference type="PROSITE" id="PS00146">
    <property type="entry name" value="BETA_LACTAMASE_A"/>
    <property type="match status" value="1"/>
</dbReference>
<dbReference type="EMBL" id="JAODWD010000003">
    <property type="protein sequence ID" value="MCT7659451.1"/>
    <property type="molecule type" value="Genomic_DNA"/>
</dbReference>
<dbReference type="EC" id="3.5.2.6" evidence="2 6"/>
<dbReference type="PANTHER" id="PTHR35333">
    <property type="entry name" value="BETA-LACTAMASE"/>
    <property type="match status" value="1"/>
</dbReference>
<keyword evidence="7" id="KW-0732">Signal</keyword>
<keyword evidence="4 6" id="KW-0378">Hydrolase</keyword>
<organism evidence="9 10">
    <name type="scientific">Mycobacterium deserti</name>
    <dbReference type="NCBI Taxonomy" id="2978347"/>
    <lineage>
        <taxon>Bacteria</taxon>
        <taxon>Bacillati</taxon>
        <taxon>Actinomycetota</taxon>
        <taxon>Actinomycetes</taxon>
        <taxon>Mycobacteriales</taxon>
        <taxon>Mycobacteriaceae</taxon>
        <taxon>Mycobacterium</taxon>
    </lineage>
</organism>
<keyword evidence="10" id="KW-1185">Reference proteome</keyword>
<dbReference type="Gene3D" id="3.40.710.10">
    <property type="entry name" value="DD-peptidase/beta-lactamase superfamily"/>
    <property type="match status" value="1"/>
</dbReference>
<dbReference type="RefSeq" id="WP_260993492.1">
    <property type="nucleotide sequence ID" value="NZ_JAODWD010000003.1"/>
</dbReference>
<evidence type="ECO:0000259" key="8">
    <source>
        <dbReference type="Pfam" id="PF13354"/>
    </source>
</evidence>
<dbReference type="NCBIfam" id="NF033103">
    <property type="entry name" value="bla_class_A"/>
    <property type="match status" value="1"/>
</dbReference>
<dbReference type="SUPFAM" id="SSF56601">
    <property type="entry name" value="beta-lactamase/transpeptidase-like"/>
    <property type="match status" value="1"/>
</dbReference>
<proteinExistence type="inferred from homology"/>
<feature type="signal peptide" evidence="7">
    <location>
        <begin position="1"/>
        <end position="29"/>
    </location>
</feature>
<feature type="domain" description="Beta-lactamase class A catalytic" evidence="8">
    <location>
        <begin position="53"/>
        <end position="268"/>
    </location>
</feature>
<evidence type="ECO:0000256" key="5">
    <source>
        <dbReference type="ARBA" id="ARBA00023251"/>
    </source>
</evidence>
<reference evidence="10" key="1">
    <citation type="submission" date="2023-07" db="EMBL/GenBank/DDBJ databases">
        <authorList>
            <person name="Deng Y."/>
            <person name="Zhang Y.-Q."/>
        </authorList>
    </citation>
    <scope>NUCLEOTIDE SEQUENCE [LARGE SCALE GENOMIC DNA]</scope>
    <source>
        <strain evidence="10">CPCC 205710</strain>
    </source>
</reference>
<keyword evidence="5 6" id="KW-0046">Antibiotic resistance</keyword>
<protein>
    <recommendedName>
        <fullName evidence="3 6">Beta-lactamase</fullName>
        <ecNumber evidence="2 6">3.5.2.6</ecNumber>
    </recommendedName>
</protein>
<evidence type="ECO:0000313" key="9">
    <source>
        <dbReference type="EMBL" id="MCT7659451.1"/>
    </source>
</evidence>
<accession>A0ABT2MB11</accession>
<name>A0ABT2MB11_9MYCO</name>
<comment type="catalytic activity">
    <reaction evidence="6">
        <text>a beta-lactam + H2O = a substituted beta-amino acid</text>
        <dbReference type="Rhea" id="RHEA:20401"/>
        <dbReference type="ChEBI" id="CHEBI:15377"/>
        <dbReference type="ChEBI" id="CHEBI:35627"/>
        <dbReference type="ChEBI" id="CHEBI:140347"/>
        <dbReference type="EC" id="3.5.2.6"/>
    </reaction>
</comment>
<dbReference type="Proteomes" id="UP001206639">
    <property type="component" value="Unassembled WGS sequence"/>
</dbReference>
<gene>
    <name evidence="9" type="primary">bla</name>
    <name evidence="9" type="ORF">N4S67_13565</name>
</gene>
<comment type="similarity">
    <text evidence="1 6">Belongs to the class-A beta-lactamase family.</text>
</comment>
<comment type="caution">
    <text evidence="9">The sequence shown here is derived from an EMBL/GenBank/DDBJ whole genome shotgun (WGS) entry which is preliminary data.</text>
</comment>
<evidence type="ECO:0000256" key="4">
    <source>
        <dbReference type="ARBA" id="ARBA00022801"/>
    </source>
</evidence>
<dbReference type="Pfam" id="PF13354">
    <property type="entry name" value="Beta-lactamase2"/>
    <property type="match status" value="1"/>
</dbReference>
<dbReference type="PRINTS" id="PR00118">
    <property type="entry name" value="BLACTAMASEA"/>
</dbReference>
<evidence type="ECO:0000256" key="3">
    <source>
        <dbReference type="ARBA" id="ARBA00018879"/>
    </source>
</evidence>
<dbReference type="InterPro" id="IPR006311">
    <property type="entry name" value="TAT_signal"/>
</dbReference>
<sequence>MHRLTRRGVLIGSMALAAMVAGSPSVAVATPPPVLTVEVRLAGLEQEHNALIGVYAVNLDSGRTVAHRAQDSFSMLSTFKTYAAARVLQMAERGELSLEDRMFVDPAAILINSPVTQDRAGREMTLAELCQAVLQRSDNLAGNMLLQRIGGPQAITEFARSIGDDRSRLDRWETELNSAVPGDPRDTSAPEAIATGYRALLIGDALAPPQRRLLDDWMRANQTSSMRAGFPPGWTSADKTGTGDYGSTNDVGIAYGPAGERLLIAVMTRSATNDPKAQNLRPVIGQVAELVISTLTS</sequence>
<evidence type="ECO:0000313" key="10">
    <source>
        <dbReference type="Proteomes" id="UP001206639"/>
    </source>
</evidence>
<dbReference type="PANTHER" id="PTHR35333:SF3">
    <property type="entry name" value="BETA-LACTAMASE-TYPE TRANSPEPTIDASE FOLD CONTAINING PROTEIN"/>
    <property type="match status" value="1"/>
</dbReference>
<evidence type="ECO:0000256" key="7">
    <source>
        <dbReference type="SAM" id="SignalP"/>
    </source>
</evidence>
<dbReference type="InterPro" id="IPR000871">
    <property type="entry name" value="Beta-lactam_class-A"/>
</dbReference>
<dbReference type="InterPro" id="IPR012338">
    <property type="entry name" value="Beta-lactam/transpept-like"/>
</dbReference>
<evidence type="ECO:0000256" key="6">
    <source>
        <dbReference type="RuleBase" id="RU361140"/>
    </source>
</evidence>
<dbReference type="InterPro" id="IPR045155">
    <property type="entry name" value="Beta-lactam_cat"/>
</dbReference>